<dbReference type="GO" id="GO:0030149">
    <property type="term" value="P:sphingolipid catabolic process"/>
    <property type="evidence" value="ECO:0007669"/>
    <property type="project" value="TreeGrafter"/>
</dbReference>
<organism evidence="2 3">
    <name type="scientific">Chlamydomonas schloesseri</name>
    <dbReference type="NCBI Taxonomy" id="2026947"/>
    <lineage>
        <taxon>Eukaryota</taxon>
        <taxon>Viridiplantae</taxon>
        <taxon>Chlorophyta</taxon>
        <taxon>core chlorophytes</taxon>
        <taxon>Chlorophyceae</taxon>
        <taxon>CS clade</taxon>
        <taxon>Chlamydomonadales</taxon>
        <taxon>Chlamydomonadaceae</taxon>
        <taxon>Chlamydomonas</taxon>
    </lineage>
</organism>
<dbReference type="GO" id="GO:0046513">
    <property type="term" value="P:ceramide biosynthetic process"/>
    <property type="evidence" value="ECO:0007669"/>
    <property type="project" value="TreeGrafter"/>
</dbReference>
<proteinExistence type="predicted"/>
<dbReference type="AlphaFoldDB" id="A0A835WHB6"/>
<dbReference type="OrthoDB" id="63514at2759"/>
<protein>
    <submittedName>
        <fullName evidence="2">Uncharacterized protein</fullName>
    </submittedName>
</protein>
<dbReference type="PANTHER" id="PTHR12393:SF6">
    <property type="entry name" value="SPHINGOMYELIN PHOSPHODIESTERASE 2"/>
    <property type="match status" value="1"/>
</dbReference>
<dbReference type="GO" id="GO:0005783">
    <property type="term" value="C:endoplasmic reticulum"/>
    <property type="evidence" value="ECO:0007669"/>
    <property type="project" value="TreeGrafter"/>
</dbReference>
<evidence type="ECO:0000313" key="3">
    <source>
        <dbReference type="Proteomes" id="UP000613740"/>
    </source>
</evidence>
<dbReference type="GO" id="GO:0004620">
    <property type="term" value="F:phospholipase activity"/>
    <property type="evidence" value="ECO:0007669"/>
    <property type="project" value="TreeGrafter"/>
</dbReference>
<dbReference type="EMBL" id="JAEHOD010000024">
    <property type="protein sequence ID" value="KAG2447000.1"/>
    <property type="molecule type" value="Genomic_DNA"/>
</dbReference>
<feature type="compositionally biased region" description="Low complexity" evidence="1">
    <location>
        <begin position="363"/>
        <end position="376"/>
    </location>
</feature>
<keyword evidence="3" id="KW-1185">Reference proteome</keyword>
<name>A0A835WHB6_9CHLO</name>
<sequence>MVPVAPPRFDSSDSGGYSVRDPLIACQPWPGLDFVAHWGRPEPWRALNRRDRHRLLCLAASSLHAPSLDAALAHCGTVIKADALASAAAAGDLAACERLLLAEGCCWDGGLVWCAAAGHGHVHICRWLADDLQLHSDNDMHQAASHYTTVAPWAACSGGQPEVLRWACTELQCRSAARGGGGAARRPNAYDFARMANAAGEGGQAQLLEGEVGEGVTQAVHFPGALGAVAYGCPLEVLQAYYPLWGPERWEEPAGLQAQGCTQRLAVLLRAVASPTPDWEAKCGWLLGRWGPPQTWAPPPTPAPGPQEVPWLLSIIRYPAKLLDRQLFGVMMRRPDCMARLRYWVAAAAQAVQLAEGPPAQPAQVQAHAAVQAVEAQDQELQQDQEPEPEQEPEPVQSTMQRMGQVAAAAGQVPVLRLLRQRGLPYSAALLAAAVPPVRDSCFEEPAEPWHGGLPVIRHLAGEADAALIEGEVDWAAVFRGVAAYGSDLPLLRRLHEQLGAAIDLAALARGGSEEQMEWAVATLEAAGPPAVQPLAVNEFELVLAEGNWAAADWLCRRGRAPTQPAQLQTLFYSLAVQHNTSQLLFALKWITDRPEFCWNEACRRALVDEMPVVAEDELAYYTPPGQERWRAAMEAAADAALGPRPAAAHGYAHR</sequence>
<dbReference type="Proteomes" id="UP000613740">
    <property type="component" value="Unassembled WGS sequence"/>
</dbReference>
<comment type="caution">
    <text evidence="2">The sequence shown here is derived from an EMBL/GenBank/DDBJ whole genome shotgun (WGS) entry which is preliminary data.</text>
</comment>
<dbReference type="GO" id="GO:0016020">
    <property type="term" value="C:membrane"/>
    <property type="evidence" value="ECO:0007669"/>
    <property type="project" value="TreeGrafter"/>
</dbReference>
<accession>A0A835WHB6</accession>
<dbReference type="PANTHER" id="PTHR12393">
    <property type="entry name" value="SPHINGOMYELIN PHOSPHODIESTERASE RELATED"/>
    <property type="match status" value="1"/>
</dbReference>
<feature type="compositionally biased region" description="Acidic residues" evidence="1">
    <location>
        <begin position="377"/>
        <end position="393"/>
    </location>
</feature>
<reference evidence="2" key="1">
    <citation type="journal article" date="2020" name="bioRxiv">
        <title>Comparative genomics of Chlamydomonas.</title>
        <authorList>
            <person name="Craig R.J."/>
            <person name="Hasan A.R."/>
            <person name="Ness R.W."/>
            <person name="Keightley P.D."/>
        </authorList>
    </citation>
    <scope>NUCLEOTIDE SEQUENCE</scope>
    <source>
        <strain evidence="2">CCAP 11/173</strain>
    </source>
</reference>
<feature type="region of interest" description="Disordered" evidence="1">
    <location>
        <begin position="363"/>
        <end position="399"/>
    </location>
</feature>
<gene>
    <name evidence="2" type="ORF">HYH02_008154</name>
</gene>
<evidence type="ECO:0000313" key="2">
    <source>
        <dbReference type="EMBL" id="KAG2447000.1"/>
    </source>
</evidence>
<evidence type="ECO:0000256" key="1">
    <source>
        <dbReference type="SAM" id="MobiDB-lite"/>
    </source>
</evidence>
<dbReference type="GO" id="GO:0071944">
    <property type="term" value="C:cell periphery"/>
    <property type="evidence" value="ECO:0007669"/>
    <property type="project" value="TreeGrafter"/>
</dbReference>